<organism evidence="3 4">
    <name type="scientific">Rhizophagus irregularis (strain DAOM 197198w)</name>
    <name type="common">Glomus intraradices</name>
    <dbReference type="NCBI Taxonomy" id="1432141"/>
    <lineage>
        <taxon>Eukaryota</taxon>
        <taxon>Fungi</taxon>
        <taxon>Fungi incertae sedis</taxon>
        <taxon>Mucoromycota</taxon>
        <taxon>Glomeromycotina</taxon>
        <taxon>Glomeromycetes</taxon>
        <taxon>Glomerales</taxon>
        <taxon>Glomeraceae</taxon>
        <taxon>Rhizophagus</taxon>
    </lineage>
</organism>
<dbReference type="Pfam" id="PF07714">
    <property type="entry name" value="PK_Tyr_Ser-Thr"/>
    <property type="match status" value="1"/>
</dbReference>
<dbReference type="InterPro" id="IPR011009">
    <property type="entry name" value="Kinase-like_dom_sf"/>
</dbReference>
<evidence type="ECO:0000259" key="2">
    <source>
        <dbReference type="PROSITE" id="PS50011"/>
    </source>
</evidence>
<protein>
    <submittedName>
        <fullName evidence="3">Gin4p</fullName>
    </submittedName>
</protein>
<dbReference type="GO" id="GO:0005524">
    <property type="term" value="F:ATP binding"/>
    <property type="evidence" value="ECO:0007669"/>
    <property type="project" value="InterPro"/>
</dbReference>
<dbReference type="InterPro" id="IPR000719">
    <property type="entry name" value="Prot_kinase_dom"/>
</dbReference>
<sequence>MITNFIFVLICCKDVSSKHKVCSYCNKPINEELWCNECDPHYMIEGWTSENSKVDKFIKDSIYNARSIDGNPIFLEWVLYNRFVDIKLISEGGFSKVYSATWLDGKSEYEELNNGSWKKLDSKPMKVALKKLNGSQNISDKYLNELKICWNIYLKSHYLSFYGMTKDPITNEFIMILEFANNGSLRNILSYNFNNMLWKDKIKLLYNLAIDLKNMHELGYFHKDFHSGNILQNKNNYYISDFGLSGKANEQKSDSKIYGVLPYIAPEVLDKDPYTLSSDIYSFGVIMAELSSGKPPFYDRKHNLSLALDICNGLRPEFEKGTPEIYKKLAYRCMNADPNQRLKASELMKILVFWYYSISQKIFKFNSREIEAILETDNEIPKIIISYKKDTDKYTYSKGEIKTIFEEADKEIPNISTSYKKVPDAIYTSRAFTFSSLPRPVNSITTTSCVQGDEEVYCHDSQLVDLDVKR</sequence>
<dbReference type="InterPro" id="IPR051681">
    <property type="entry name" value="Ser/Thr_Kinases-Pseudokinases"/>
</dbReference>
<dbReference type="InterPro" id="IPR001245">
    <property type="entry name" value="Ser-Thr/Tyr_kinase_cat_dom"/>
</dbReference>
<comment type="caution">
    <text evidence="3">The sequence shown here is derived from an EMBL/GenBank/DDBJ whole genome shotgun (WGS) entry which is preliminary data.</text>
</comment>
<dbReference type="PANTHER" id="PTHR44329">
    <property type="entry name" value="SERINE/THREONINE-PROTEIN KINASE TNNI3K-RELATED"/>
    <property type="match status" value="1"/>
</dbReference>
<dbReference type="Gene3D" id="1.10.510.10">
    <property type="entry name" value="Transferase(Phosphotransferase) domain 1"/>
    <property type="match status" value="1"/>
</dbReference>
<dbReference type="AlphaFoldDB" id="A0A015J487"/>
<dbReference type="PROSITE" id="PS50011">
    <property type="entry name" value="PROTEIN_KINASE_DOM"/>
    <property type="match status" value="1"/>
</dbReference>
<feature type="signal peptide" evidence="1">
    <location>
        <begin position="1"/>
        <end position="17"/>
    </location>
</feature>
<reference evidence="3 4" key="1">
    <citation type="submission" date="2014-02" db="EMBL/GenBank/DDBJ databases">
        <title>Single nucleus genome sequencing reveals high similarity among nuclei of an endomycorrhizal fungus.</title>
        <authorList>
            <person name="Lin K."/>
            <person name="Geurts R."/>
            <person name="Zhang Z."/>
            <person name="Limpens E."/>
            <person name="Saunders D.G."/>
            <person name="Mu D."/>
            <person name="Pang E."/>
            <person name="Cao H."/>
            <person name="Cha H."/>
            <person name="Lin T."/>
            <person name="Zhou Q."/>
            <person name="Shang Y."/>
            <person name="Li Y."/>
            <person name="Ivanov S."/>
            <person name="Sharma T."/>
            <person name="Velzen R.V."/>
            <person name="Ruijter N.D."/>
            <person name="Aanen D.K."/>
            <person name="Win J."/>
            <person name="Kamoun S."/>
            <person name="Bisseling T."/>
            <person name="Huang S."/>
        </authorList>
    </citation>
    <scope>NUCLEOTIDE SEQUENCE [LARGE SCALE GENOMIC DNA]</scope>
    <source>
        <strain evidence="4">DAOM197198w</strain>
    </source>
</reference>
<dbReference type="HOGENOM" id="CLU_000288_7_34_1"/>
<proteinExistence type="predicted"/>
<keyword evidence="4" id="KW-1185">Reference proteome</keyword>
<feature type="domain" description="Protein kinase" evidence="2">
    <location>
        <begin position="83"/>
        <end position="355"/>
    </location>
</feature>
<name>A0A015J487_RHIIW</name>
<evidence type="ECO:0000256" key="1">
    <source>
        <dbReference type="SAM" id="SignalP"/>
    </source>
</evidence>
<accession>A0A015J487</accession>
<dbReference type="EMBL" id="JEMT01025323">
    <property type="protein sequence ID" value="EXX61550.1"/>
    <property type="molecule type" value="Genomic_DNA"/>
</dbReference>
<feature type="chain" id="PRO_5001474455" evidence="1">
    <location>
        <begin position="18"/>
        <end position="470"/>
    </location>
</feature>
<gene>
    <name evidence="3" type="ORF">RirG_170140</name>
</gene>
<evidence type="ECO:0000313" key="4">
    <source>
        <dbReference type="Proteomes" id="UP000022910"/>
    </source>
</evidence>
<dbReference type="SUPFAM" id="SSF56112">
    <property type="entry name" value="Protein kinase-like (PK-like)"/>
    <property type="match status" value="1"/>
</dbReference>
<keyword evidence="1" id="KW-0732">Signal</keyword>
<dbReference type="GO" id="GO:0004674">
    <property type="term" value="F:protein serine/threonine kinase activity"/>
    <property type="evidence" value="ECO:0007669"/>
    <property type="project" value="TreeGrafter"/>
</dbReference>
<evidence type="ECO:0000313" key="3">
    <source>
        <dbReference type="EMBL" id="EXX61550.1"/>
    </source>
</evidence>
<dbReference type="Proteomes" id="UP000022910">
    <property type="component" value="Unassembled WGS sequence"/>
</dbReference>